<dbReference type="Proteomes" id="UP001163104">
    <property type="component" value="Chromosome"/>
</dbReference>
<accession>A0AA46SCB5</accession>
<dbReference type="RefSeq" id="WP_263599065.1">
    <property type="nucleotide sequence ID" value="NZ_CP107027.1"/>
</dbReference>
<evidence type="ECO:0000313" key="2">
    <source>
        <dbReference type="Proteomes" id="UP001163104"/>
    </source>
</evidence>
<reference evidence="1" key="1">
    <citation type="submission" date="2022-10" db="EMBL/GenBank/DDBJ databases">
        <title>Mechanism of multi-heavy metal repair in Cytobacillus Firmus M7.</title>
        <authorList>
            <person name="Li X."/>
            <person name="Yu C."/>
        </authorList>
    </citation>
    <scope>NUCLEOTIDE SEQUENCE</scope>
    <source>
        <strain evidence="1">M7</strain>
    </source>
</reference>
<name>A0AA46SCB5_CYTFI</name>
<dbReference type="AlphaFoldDB" id="A0AA46SCB5"/>
<protein>
    <submittedName>
        <fullName evidence="1">Uncharacterized protein</fullName>
    </submittedName>
</protein>
<gene>
    <name evidence="1" type="ORF">OD459_12835</name>
</gene>
<organism evidence="1 2">
    <name type="scientific">Cytobacillus firmus</name>
    <name type="common">Bacillus firmus</name>
    <dbReference type="NCBI Taxonomy" id="1399"/>
    <lineage>
        <taxon>Bacteria</taxon>
        <taxon>Bacillati</taxon>
        <taxon>Bacillota</taxon>
        <taxon>Bacilli</taxon>
        <taxon>Bacillales</taxon>
        <taxon>Bacillaceae</taxon>
        <taxon>Cytobacillus</taxon>
    </lineage>
</organism>
<sequence length="57" mass="6583">MKIKNKINPHYHVCMEEFKIGVDEVMDVTFKGILHATCKYLPSGDIEDRGKFEDVVI</sequence>
<proteinExistence type="predicted"/>
<dbReference type="EMBL" id="CP107027">
    <property type="protein sequence ID" value="UYG93173.1"/>
    <property type="molecule type" value="Genomic_DNA"/>
</dbReference>
<evidence type="ECO:0000313" key="1">
    <source>
        <dbReference type="EMBL" id="UYG93173.1"/>
    </source>
</evidence>